<feature type="region of interest" description="Disordered" evidence="2">
    <location>
        <begin position="589"/>
        <end position="659"/>
    </location>
</feature>
<sequence length="659" mass="75693">MGRPRKRAKLLSDEESVSDGNVQIQTEPGPRKATNGFKVNEAYARRFEHNKKREEKDRLEEKYGKKSQPNGRAVNGAEEEEDEEESSSDESEDDDAELATQDVDEEIMATLNAIRSKDPKVYDKEVKFYREFDPASGEMKTKQEKPMYLQDYHRRNLLEGKANGEDEEMEDAPPPRTYQQEQDDMKRQLVGSMHATAEGVDEADESDEDEEGGFLVKKEKSKHEDMPTAAKRQITDTDVAEADKDPETYLSNFMAARAWLPTESSQWQAFDSDDSEEEKRADQFEEAYNMRFEDPKTANEKLQSFARDAGKYSVRRDDNKSSRQRTREREREKKDAAKREREEEKARLRKLKIEEAEEKVKRIKEAAGLSKGDKLDFDEWKDVIEGDFDDERWEQEMERRFGDKYYAAQEDGEMEAGSDEDAAGKRKRKALHKPTWNDDIDIKDLVPEFEDEEGKKPEFTLSDDEDEEDGGVPVQPDDVEEPDESQPKSKPKSKKDRAKDKADAKHNARRERRLIENLVDANLPVTAAGTAANPTGSSAHPARDNAGVPGFRYRETSPTTFGLSARDILFADDAQLNQYAGLKKLTAWREDDKKKRDRKRFSKKQRLREWRRETFGDVEGPRLPVGTKEVGEDVEGKGEGEKKGKKRKRRGKGMGEVKA</sequence>
<feature type="compositionally biased region" description="Acidic residues" evidence="2">
    <location>
        <begin position="410"/>
        <end position="421"/>
    </location>
</feature>
<dbReference type="InterPro" id="IPR024626">
    <property type="entry name" value="Kri1-like_C"/>
</dbReference>
<dbReference type="Pfam" id="PF12936">
    <property type="entry name" value="Kri1_C"/>
    <property type="match status" value="1"/>
</dbReference>
<feature type="domain" description="Kri1-like C-terminal" evidence="3">
    <location>
        <begin position="550"/>
        <end position="614"/>
    </location>
</feature>
<dbReference type="PANTHER" id="PTHR14490:SF5">
    <property type="entry name" value="PROTEIN KRI1 HOMOLOG"/>
    <property type="match status" value="1"/>
</dbReference>
<evidence type="ECO:0000313" key="4">
    <source>
        <dbReference type="EMBL" id="KAK5173888.1"/>
    </source>
</evidence>
<keyword evidence="5" id="KW-1185">Reference proteome</keyword>
<dbReference type="GO" id="GO:0030686">
    <property type="term" value="C:90S preribosome"/>
    <property type="evidence" value="ECO:0007669"/>
    <property type="project" value="TreeGrafter"/>
</dbReference>
<dbReference type="GeneID" id="89923916"/>
<proteinExistence type="inferred from homology"/>
<gene>
    <name evidence="4" type="primary">kri1</name>
    <name evidence="4" type="ORF">LTR77_002569</name>
</gene>
<comment type="caution">
    <text evidence="4">The sequence shown here is derived from an EMBL/GenBank/DDBJ whole genome shotgun (WGS) entry which is preliminary data.</text>
</comment>
<feature type="region of interest" description="Disordered" evidence="2">
    <location>
        <begin position="261"/>
        <end position="346"/>
    </location>
</feature>
<dbReference type="Pfam" id="PF05178">
    <property type="entry name" value="Kri1"/>
    <property type="match status" value="1"/>
</dbReference>
<dbReference type="EMBL" id="JAVRRT010000003">
    <property type="protein sequence ID" value="KAK5173888.1"/>
    <property type="molecule type" value="Genomic_DNA"/>
</dbReference>
<feature type="region of interest" description="Disordered" evidence="2">
    <location>
        <begin position="404"/>
        <end position="553"/>
    </location>
</feature>
<feature type="compositionally biased region" description="Basic and acidic residues" evidence="2">
    <location>
        <begin position="629"/>
        <end position="642"/>
    </location>
</feature>
<name>A0AAV9PNS4_9PEZI</name>
<evidence type="ECO:0000256" key="1">
    <source>
        <dbReference type="ARBA" id="ARBA00007473"/>
    </source>
</evidence>
<evidence type="ECO:0000259" key="3">
    <source>
        <dbReference type="Pfam" id="PF12936"/>
    </source>
</evidence>
<evidence type="ECO:0000256" key="2">
    <source>
        <dbReference type="SAM" id="MobiDB-lite"/>
    </source>
</evidence>
<reference evidence="4 5" key="1">
    <citation type="submission" date="2023-08" db="EMBL/GenBank/DDBJ databases">
        <title>Black Yeasts Isolated from many extreme environments.</title>
        <authorList>
            <person name="Coleine C."/>
            <person name="Stajich J.E."/>
            <person name="Selbmann L."/>
        </authorList>
    </citation>
    <scope>NUCLEOTIDE SEQUENCE [LARGE SCALE GENOMIC DNA]</scope>
    <source>
        <strain evidence="4 5">CCFEE 5935</strain>
    </source>
</reference>
<feature type="compositionally biased region" description="Basic and acidic residues" evidence="2">
    <location>
        <begin position="308"/>
        <end position="346"/>
    </location>
</feature>
<dbReference type="RefSeq" id="XP_064662583.1">
    <property type="nucleotide sequence ID" value="XM_064799828.1"/>
</dbReference>
<comment type="similarity">
    <text evidence="1">Belongs to the KRI1 family.</text>
</comment>
<dbReference type="AlphaFoldDB" id="A0AAV9PNS4"/>
<dbReference type="PANTHER" id="PTHR14490">
    <property type="entry name" value="ZINC FINGER, ZZ TYPE"/>
    <property type="match status" value="1"/>
</dbReference>
<dbReference type="GO" id="GO:0000447">
    <property type="term" value="P:endonucleolytic cleavage in ITS1 to separate SSU-rRNA from 5.8S rRNA and LSU-rRNA from tricistronic rRNA transcript (SSU-rRNA, 5.8S rRNA, LSU-rRNA)"/>
    <property type="evidence" value="ECO:0007669"/>
    <property type="project" value="TreeGrafter"/>
</dbReference>
<organism evidence="4 5">
    <name type="scientific">Saxophila tyrrhenica</name>
    <dbReference type="NCBI Taxonomy" id="1690608"/>
    <lineage>
        <taxon>Eukaryota</taxon>
        <taxon>Fungi</taxon>
        <taxon>Dikarya</taxon>
        <taxon>Ascomycota</taxon>
        <taxon>Pezizomycotina</taxon>
        <taxon>Dothideomycetes</taxon>
        <taxon>Dothideomycetidae</taxon>
        <taxon>Mycosphaerellales</taxon>
        <taxon>Extremaceae</taxon>
        <taxon>Saxophila</taxon>
    </lineage>
</organism>
<dbReference type="GO" id="GO:0005730">
    <property type="term" value="C:nucleolus"/>
    <property type="evidence" value="ECO:0007669"/>
    <property type="project" value="TreeGrafter"/>
</dbReference>
<feature type="compositionally biased region" description="Acidic residues" evidence="2">
    <location>
        <begin position="199"/>
        <end position="212"/>
    </location>
</feature>
<feature type="compositionally biased region" description="Basic residues" evidence="2">
    <location>
        <begin position="643"/>
        <end position="652"/>
    </location>
</feature>
<protein>
    <submittedName>
        <fullName evidence="4">Kinetochore protein Spc24</fullName>
    </submittedName>
</protein>
<accession>A0AAV9PNS4</accession>
<feature type="compositionally biased region" description="Acidic residues" evidence="2">
    <location>
        <begin position="77"/>
        <end position="105"/>
    </location>
</feature>
<feature type="compositionally biased region" description="Basic and acidic residues" evidence="2">
    <location>
        <begin position="43"/>
        <end position="64"/>
    </location>
</feature>
<dbReference type="InterPro" id="IPR018034">
    <property type="entry name" value="Kri1"/>
</dbReference>
<dbReference type="Proteomes" id="UP001337655">
    <property type="component" value="Unassembled WGS sequence"/>
</dbReference>
<feature type="compositionally biased region" description="Acidic residues" evidence="2">
    <location>
        <begin position="461"/>
        <end position="470"/>
    </location>
</feature>
<evidence type="ECO:0000313" key="5">
    <source>
        <dbReference type="Proteomes" id="UP001337655"/>
    </source>
</evidence>
<feature type="region of interest" description="Disordered" evidence="2">
    <location>
        <begin position="160"/>
        <end position="242"/>
    </location>
</feature>
<feature type="compositionally biased region" description="Basic and acidic residues" evidence="2">
    <location>
        <begin position="216"/>
        <end position="226"/>
    </location>
</feature>
<feature type="compositionally biased region" description="Basic and acidic residues" evidence="2">
    <location>
        <begin position="497"/>
        <end position="506"/>
    </location>
</feature>
<feature type="region of interest" description="Disordered" evidence="2">
    <location>
        <begin position="1"/>
        <end position="105"/>
    </location>
</feature>
<feature type="compositionally biased region" description="Basic residues" evidence="2">
    <location>
        <begin position="595"/>
        <end position="606"/>
    </location>
</feature>